<dbReference type="EMBL" id="FNQC01000013">
    <property type="protein sequence ID" value="SDZ40951.1"/>
    <property type="molecule type" value="Genomic_DNA"/>
</dbReference>
<dbReference type="Proteomes" id="UP000199663">
    <property type="component" value="Unassembled WGS sequence"/>
</dbReference>
<sequence>MKRRNLLKALALTLSFPASAFGKSRSKHNLREIHVVGLGTVGSRWVADHLQGYNLASITLISDRQPDQMPENARFFPFYPPLEVYDCFEENRFLKTELQLDRELDPEIVDFLEGKKGMVLLIAGLGKFSGSVLCRSLAGKLCHRKNEDSLRCLVTAPFAFEGSQAGKRGQEVSDFLLSNNLDAPVLLEKVRTVHGNIAVRSAFKKGDDLMMERFLDMMKSENGQ</sequence>
<evidence type="ECO:0000256" key="1">
    <source>
        <dbReference type="SAM" id="SignalP"/>
    </source>
</evidence>
<evidence type="ECO:0000313" key="2">
    <source>
        <dbReference type="EMBL" id="SDZ40951.1"/>
    </source>
</evidence>
<accession>A0A1H3STT2</accession>
<feature type="chain" id="PRO_5047158713" evidence="1">
    <location>
        <begin position="21"/>
        <end position="224"/>
    </location>
</feature>
<name>A0A1H3STT2_9BACT</name>
<feature type="signal peptide" evidence="1">
    <location>
        <begin position="1"/>
        <end position="20"/>
    </location>
</feature>
<proteinExistence type="predicted"/>
<organism evidence="2 3">
    <name type="scientific">Rhodonellum ikkaensis</name>
    <dbReference type="NCBI Taxonomy" id="336829"/>
    <lineage>
        <taxon>Bacteria</taxon>
        <taxon>Pseudomonadati</taxon>
        <taxon>Bacteroidota</taxon>
        <taxon>Cytophagia</taxon>
        <taxon>Cytophagales</taxon>
        <taxon>Cytophagaceae</taxon>
        <taxon>Rhodonellum</taxon>
    </lineage>
</organism>
<dbReference type="InterPro" id="IPR036525">
    <property type="entry name" value="Tubulin/FtsZ_GTPase_sf"/>
</dbReference>
<gene>
    <name evidence="2" type="ORF">SAMN05444412_11379</name>
</gene>
<evidence type="ECO:0000313" key="3">
    <source>
        <dbReference type="Proteomes" id="UP000199663"/>
    </source>
</evidence>
<comment type="caution">
    <text evidence="2">The sequence shown here is derived from an EMBL/GenBank/DDBJ whole genome shotgun (WGS) entry which is preliminary data.</text>
</comment>
<protein>
    <submittedName>
        <fullName evidence="2">Uncharacterized protein</fullName>
    </submittedName>
</protein>
<reference evidence="2 3" key="1">
    <citation type="submission" date="2016-10" db="EMBL/GenBank/DDBJ databases">
        <authorList>
            <person name="Varghese N."/>
            <person name="Submissions S."/>
        </authorList>
    </citation>
    <scope>NUCLEOTIDE SEQUENCE [LARGE SCALE GENOMIC DNA]</scope>
    <source>
        <strain evidence="2 3">DSM 17997</strain>
    </source>
</reference>
<keyword evidence="3" id="KW-1185">Reference proteome</keyword>
<keyword evidence="1" id="KW-0732">Signal</keyword>
<dbReference type="Gene3D" id="3.40.50.1440">
    <property type="entry name" value="Tubulin/FtsZ, GTPase domain"/>
    <property type="match status" value="1"/>
</dbReference>
<dbReference type="SUPFAM" id="SSF52490">
    <property type="entry name" value="Tubulin nucleotide-binding domain-like"/>
    <property type="match status" value="1"/>
</dbReference>
<dbReference type="RefSeq" id="WP_019599080.1">
    <property type="nucleotide sequence ID" value="NZ_FNQC01000013.1"/>
</dbReference>